<dbReference type="OrthoDB" id="9797825at2"/>
<proteinExistence type="inferred from homology"/>
<dbReference type="InterPro" id="IPR042272">
    <property type="entry name" value="ATP12_ATP_synth-F1-assembly_N"/>
</dbReference>
<dbReference type="SUPFAM" id="SSF160909">
    <property type="entry name" value="ATP12-like"/>
    <property type="match status" value="1"/>
</dbReference>
<comment type="similarity">
    <text evidence="1">Belongs to the ATP12 family.</text>
</comment>
<evidence type="ECO:0000313" key="4">
    <source>
        <dbReference type="EMBL" id="EPY01309.1"/>
    </source>
</evidence>
<keyword evidence="3" id="KW-0143">Chaperone</keyword>
<keyword evidence="2" id="KW-0809">Transit peptide</keyword>
<evidence type="ECO:0000256" key="3">
    <source>
        <dbReference type="ARBA" id="ARBA00023186"/>
    </source>
</evidence>
<dbReference type="PANTHER" id="PTHR21013:SF10">
    <property type="entry name" value="ATP SYNTHASE MITOCHONDRIAL F1 COMPLEX ASSEMBLY FACTOR 2"/>
    <property type="match status" value="1"/>
</dbReference>
<dbReference type="InterPro" id="IPR023335">
    <property type="entry name" value="ATP12_ortho_dom_sf"/>
</dbReference>
<name>S9S9D3_MAGFU</name>
<dbReference type="InterPro" id="IPR011419">
    <property type="entry name" value="ATP12_ATP_synth-F1-assembly"/>
</dbReference>
<accession>S9S9D3</accession>
<organism evidence="4 5">
    <name type="scientific">Magnetospirillum fulvum MGU-K5</name>
    <dbReference type="NCBI Taxonomy" id="1316936"/>
    <lineage>
        <taxon>Bacteria</taxon>
        <taxon>Pseudomonadati</taxon>
        <taxon>Pseudomonadota</taxon>
        <taxon>Alphaproteobacteria</taxon>
        <taxon>Rhodospirillales</taxon>
        <taxon>Rhodospirillaceae</taxon>
        <taxon>Magnetospirillum</taxon>
    </lineage>
</organism>
<dbReference type="PATRIC" id="fig|1316936.3.peg.2326"/>
<comment type="caution">
    <text evidence="4">The sequence shown here is derived from an EMBL/GenBank/DDBJ whole genome shotgun (WGS) entry which is preliminary data.</text>
</comment>
<protein>
    <submittedName>
        <fullName evidence="4">Chaperone</fullName>
    </submittedName>
</protein>
<dbReference type="PANTHER" id="PTHR21013">
    <property type="entry name" value="ATP SYNTHASE MITOCHONDRIAL F1 COMPLEX ASSEMBLY FACTOR 2/ATP12 PROTEIN, MITOCHONDRIAL PRECURSOR"/>
    <property type="match status" value="1"/>
</dbReference>
<gene>
    <name evidence="4" type="ORF">K678_11660</name>
</gene>
<dbReference type="RefSeq" id="WP_021132643.1">
    <property type="nucleotide sequence ID" value="NZ_AQPH01000044.1"/>
</dbReference>
<dbReference type="GO" id="GO:0043461">
    <property type="term" value="P:proton-transporting ATP synthase complex assembly"/>
    <property type="evidence" value="ECO:0007669"/>
    <property type="project" value="InterPro"/>
</dbReference>
<dbReference type="Gene3D" id="1.10.3580.10">
    <property type="entry name" value="ATP12 ATPase"/>
    <property type="match status" value="1"/>
</dbReference>
<evidence type="ECO:0000256" key="2">
    <source>
        <dbReference type="ARBA" id="ARBA00022946"/>
    </source>
</evidence>
<dbReference type="EMBL" id="AQPH01000044">
    <property type="protein sequence ID" value="EPY01309.1"/>
    <property type="molecule type" value="Genomic_DNA"/>
</dbReference>
<evidence type="ECO:0000256" key="1">
    <source>
        <dbReference type="ARBA" id="ARBA00008231"/>
    </source>
</evidence>
<dbReference type="AlphaFoldDB" id="S9S9D3"/>
<dbReference type="eggNOG" id="COG5387">
    <property type="taxonomic scope" value="Bacteria"/>
</dbReference>
<sequence length="236" mass="25248">MSLNTLRRFYDAATAAESEDGFVVHLDGRPVRTPGGRFLLLPSRPLAEAIAAEWQAQVETIKPATMPLTQLSSTALDRVGPERETITGYLMAYAGTDLLCYRAEFPTDLAERQAQAWQPLLDWAAETLKAPLVSTVSVLAVTQPDHAVAALAAHLDGQDAWRLTAIQAAAAATGSLVLALALAEARIDAETAWSLSQLDETFQIEQWGEDAEATARRAALKGDIAAAERLLALLGG</sequence>
<dbReference type="STRING" id="1316936.K678_11660"/>
<reference evidence="4 5" key="1">
    <citation type="submission" date="2013-04" db="EMBL/GenBank/DDBJ databases">
        <authorList>
            <person name="Kuznetsov B."/>
            <person name="Ivanovsky R."/>
        </authorList>
    </citation>
    <scope>NUCLEOTIDE SEQUENCE [LARGE SCALE GENOMIC DNA]</scope>
    <source>
        <strain evidence="4 5">MGU-K5</strain>
    </source>
</reference>
<evidence type="ECO:0000313" key="5">
    <source>
        <dbReference type="Proteomes" id="UP000015350"/>
    </source>
</evidence>
<dbReference type="Proteomes" id="UP000015350">
    <property type="component" value="Unassembled WGS sequence"/>
</dbReference>
<dbReference type="Gene3D" id="3.30.2180.10">
    <property type="entry name" value="ATP12-like"/>
    <property type="match status" value="1"/>
</dbReference>
<dbReference type="Pfam" id="PF07542">
    <property type="entry name" value="ATP12"/>
    <property type="match status" value="1"/>
</dbReference>